<dbReference type="InterPro" id="IPR047215">
    <property type="entry name" value="Galactose_mutarotase-like"/>
</dbReference>
<comment type="similarity">
    <text evidence="2 5">Belongs to the aldose epimerase family.</text>
</comment>
<keyword evidence="4 5" id="KW-0119">Carbohydrate metabolism</keyword>
<comment type="catalytic activity">
    <reaction evidence="5">
        <text>alpha-D-glucose = beta-D-glucose</text>
        <dbReference type="Rhea" id="RHEA:10264"/>
        <dbReference type="ChEBI" id="CHEBI:15903"/>
        <dbReference type="ChEBI" id="CHEBI:17925"/>
        <dbReference type="EC" id="5.1.3.3"/>
    </reaction>
</comment>
<evidence type="ECO:0000313" key="9">
    <source>
        <dbReference type="EMBL" id="MBB6514328.1"/>
    </source>
</evidence>
<dbReference type="GO" id="GO:0030246">
    <property type="term" value="F:carbohydrate binding"/>
    <property type="evidence" value="ECO:0007669"/>
    <property type="project" value="InterPro"/>
</dbReference>
<dbReference type="Pfam" id="PF01263">
    <property type="entry name" value="Aldose_epim"/>
    <property type="match status" value="1"/>
</dbReference>
<dbReference type="SUPFAM" id="SSF74650">
    <property type="entry name" value="Galactose mutarotase-like"/>
    <property type="match status" value="1"/>
</dbReference>
<dbReference type="PANTHER" id="PTHR10091">
    <property type="entry name" value="ALDOSE-1-EPIMERASE"/>
    <property type="match status" value="1"/>
</dbReference>
<dbReference type="InterPro" id="IPR015443">
    <property type="entry name" value="Aldose_1-epimerase"/>
</dbReference>
<dbReference type="UniPathway" id="UPA00242"/>
<gene>
    <name evidence="9" type="ORF">GGQ92_003152</name>
</gene>
<accession>A0A841RV38</accession>
<keyword evidence="10" id="KW-1185">Reference proteome</keyword>
<dbReference type="Proteomes" id="UP000572212">
    <property type="component" value="Unassembled WGS sequence"/>
</dbReference>
<evidence type="ECO:0000256" key="1">
    <source>
        <dbReference type="ARBA" id="ARBA00005028"/>
    </source>
</evidence>
<dbReference type="GO" id="GO:0033499">
    <property type="term" value="P:galactose catabolic process via UDP-galactose, Leloir pathway"/>
    <property type="evidence" value="ECO:0007669"/>
    <property type="project" value="TreeGrafter"/>
</dbReference>
<reference evidence="9 10" key="1">
    <citation type="submission" date="2020-08" db="EMBL/GenBank/DDBJ databases">
        <title>Genomic Encyclopedia of Type Strains, Phase IV (KMG-IV): sequencing the most valuable type-strain genomes for metagenomic binning, comparative biology and taxonomic classification.</title>
        <authorList>
            <person name="Goeker M."/>
        </authorList>
    </citation>
    <scope>NUCLEOTIDE SEQUENCE [LARGE SCALE GENOMIC DNA]</scope>
    <source>
        <strain evidence="9 10">DSM 11805</strain>
    </source>
</reference>
<protein>
    <recommendedName>
        <fullName evidence="5">Aldose 1-epimerase</fullName>
        <ecNumber evidence="5">5.1.3.3</ecNumber>
    </recommendedName>
</protein>
<evidence type="ECO:0000256" key="6">
    <source>
        <dbReference type="PIRSR" id="PIRSR005096-1"/>
    </source>
</evidence>
<evidence type="ECO:0000256" key="3">
    <source>
        <dbReference type="ARBA" id="ARBA00023235"/>
    </source>
</evidence>
<dbReference type="NCBIfam" id="NF008277">
    <property type="entry name" value="PRK11055.1"/>
    <property type="match status" value="1"/>
</dbReference>
<keyword evidence="3 5" id="KW-0413">Isomerase</keyword>
<dbReference type="CDD" id="cd09019">
    <property type="entry name" value="galactose_mutarotase_like"/>
    <property type="match status" value="1"/>
</dbReference>
<evidence type="ECO:0000313" key="10">
    <source>
        <dbReference type="Proteomes" id="UP000572212"/>
    </source>
</evidence>
<feature type="binding site" evidence="8">
    <location>
        <begin position="178"/>
        <end position="180"/>
    </location>
    <ligand>
        <name>beta-D-galactose</name>
        <dbReference type="ChEBI" id="CHEBI:27667"/>
    </ligand>
</feature>
<organism evidence="9 10">
    <name type="scientific">Gracilibacillus halotolerans</name>
    <dbReference type="NCBI Taxonomy" id="74386"/>
    <lineage>
        <taxon>Bacteria</taxon>
        <taxon>Bacillati</taxon>
        <taxon>Bacillota</taxon>
        <taxon>Bacilli</taxon>
        <taxon>Bacillales</taxon>
        <taxon>Bacillaceae</taxon>
        <taxon>Gracilibacillus</taxon>
    </lineage>
</organism>
<dbReference type="AlphaFoldDB" id="A0A841RV38"/>
<evidence type="ECO:0000256" key="2">
    <source>
        <dbReference type="ARBA" id="ARBA00006206"/>
    </source>
</evidence>
<proteinExistence type="inferred from homology"/>
<dbReference type="GO" id="GO:0005737">
    <property type="term" value="C:cytoplasm"/>
    <property type="evidence" value="ECO:0007669"/>
    <property type="project" value="TreeGrafter"/>
</dbReference>
<dbReference type="EMBL" id="JACHON010000031">
    <property type="protein sequence ID" value="MBB6514328.1"/>
    <property type="molecule type" value="Genomic_DNA"/>
</dbReference>
<dbReference type="GO" id="GO:0006006">
    <property type="term" value="P:glucose metabolic process"/>
    <property type="evidence" value="ECO:0007669"/>
    <property type="project" value="TreeGrafter"/>
</dbReference>
<feature type="active site" description="Proton donor" evidence="6">
    <location>
        <position position="178"/>
    </location>
</feature>
<evidence type="ECO:0000256" key="5">
    <source>
        <dbReference type="PIRNR" id="PIRNR005096"/>
    </source>
</evidence>
<dbReference type="InterPro" id="IPR014718">
    <property type="entry name" value="GH-type_carb-bd"/>
</dbReference>
<feature type="binding site" evidence="7">
    <location>
        <position position="251"/>
    </location>
    <ligand>
        <name>beta-D-galactose</name>
        <dbReference type="ChEBI" id="CHEBI:27667"/>
    </ligand>
</feature>
<feature type="active site" description="Proton acceptor" evidence="6">
    <location>
        <position position="312"/>
    </location>
</feature>
<dbReference type="InterPro" id="IPR011013">
    <property type="entry name" value="Gal_mutarotase_sf_dom"/>
</dbReference>
<evidence type="ECO:0000256" key="4">
    <source>
        <dbReference type="ARBA" id="ARBA00023277"/>
    </source>
</evidence>
<evidence type="ECO:0000256" key="8">
    <source>
        <dbReference type="PIRSR" id="PIRSR005096-3"/>
    </source>
</evidence>
<comment type="pathway">
    <text evidence="1 5">Carbohydrate metabolism; hexose metabolism.</text>
</comment>
<dbReference type="RefSeq" id="WP_184251140.1">
    <property type="nucleotide sequence ID" value="NZ_BAAACU010000024.1"/>
</dbReference>
<dbReference type="PIRSF" id="PIRSF005096">
    <property type="entry name" value="GALM"/>
    <property type="match status" value="1"/>
</dbReference>
<comment type="caution">
    <text evidence="9">The sequence shown here is derived from an EMBL/GenBank/DDBJ whole genome shotgun (WGS) entry which is preliminary data.</text>
</comment>
<dbReference type="PANTHER" id="PTHR10091:SF0">
    <property type="entry name" value="GALACTOSE MUTAROTASE"/>
    <property type="match status" value="1"/>
</dbReference>
<name>A0A841RV38_9BACI</name>
<evidence type="ECO:0000256" key="7">
    <source>
        <dbReference type="PIRSR" id="PIRSR005096-2"/>
    </source>
</evidence>
<dbReference type="InterPro" id="IPR008183">
    <property type="entry name" value="Aldose_1/G6P_1-epimerase"/>
</dbReference>
<dbReference type="EC" id="5.1.3.3" evidence="5"/>
<dbReference type="GO" id="GO:0004034">
    <property type="term" value="F:aldose 1-epimerase activity"/>
    <property type="evidence" value="ECO:0007669"/>
    <property type="project" value="UniProtKB-EC"/>
</dbReference>
<dbReference type="Gene3D" id="2.70.98.10">
    <property type="match status" value="1"/>
</dbReference>
<sequence length="349" mass="39139">MDIQSKKVQAKNEEWNEYTLTNDNGMIVSILNYGGIITEIQVPDRHGKFENVVLAFENYEDYLENPGFLGALTGRVAGRIENAQFEVDGQTYQLTQNEGNHHLHGGDNAFHNAVWNVEPFTKDTEVGLTLTYNSEDGHNGYPGNLQMEVTYTLNNDNELSITYEGESDKKTVLTATNHSYFNLSGNLKSDIQEHVITLDSSKFVELDEELIPTGKILDVDGTTFDFRKGRQMKDGTAADYKQNLVANHGYDHYFLFDHSKPESVIVQDEKSGRQVTVSTEQPGFVMYTANNLNEGLALKGGISKKYLGICLETQSSPASIHHDGFPSVWLDKGEKYNKTTTFTFGTFNE</sequence>